<dbReference type="EMBL" id="JAVRHT010000004">
    <property type="protein sequence ID" value="MDT0630776.1"/>
    <property type="molecule type" value="Genomic_DNA"/>
</dbReference>
<evidence type="ECO:0008006" key="3">
    <source>
        <dbReference type="Google" id="ProtNLM"/>
    </source>
</evidence>
<reference evidence="1 2" key="1">
    <citation type="submission" date="2023-09" db="EMBL/GenBank/DDBJ databases">
        <authorList>
            <person name="Rey-Velasco X."/>
        </authorList>
    </citation>
    <scope>NUCLEOTIDE SEQUENCE [LARGE SCALE GENOMIC DNA]</scope>
    <source>
        <strain evidence="1 2">F394</strain>
    </source>
</reference>
<dbReference type="RefSeq" id="WP_311662110.1">
    <property type="nucleotide sequence ID" value="NZ_JAVRHT010000004.1"/>
</dbReference>
<proteinExistence type="predicted"/>
<keyword evidence="2" id="KW-1185">Reference proteome</keyword>
<evidence type="ECO:0000313" key="2">
    <source>
        <dbReference type="Proteomes" id="UP001267426"/>
    </source>
</evidence>
<dbReference type="InterPro" id="IPR052948">
    <property type="entry name" value="Low_temp-induced_all0457"/>
</dbReference>
<dbReference type="Proteomes" id="UP001267426">
    <property type="component" value="Unassembled WGS sequence"/>
</dbReference>
<gene>
    <name evidence="1" type="ORF">RM540_03370</name>
</gene>
<name>A0ABU3BNA5_9BACT</name>
<organism evidence="1 2">
    <name type="scientific">Rubrivirga litoralis</name>
    <dbReference type="NCBI Taxonomy" id="3075598"/>
    <lineage>
        <taxon>Bacteria</taxon>
        <taxon>Pseudomonadati</taxon>
        <taxon>Rhodothermota</taxon>
        <taxon>Rhodothermia</taxon>
        <taxon>Rhodothermales</taxon>
        <taxon>Rubricoccaceae</taxon>
        <taxon>Rubrivirga</taxon>
    </lineage>
</organism>
<dbReference type="PANTHER" id="PTHR36109">
    <property type="entry name" value="MEMBRANE PROTEIN-RELATED"/>
    <property type="match status" value="1"/>
</dbReference>
<accession>A0ABU3BNA5</accession>
<evidence type="ECO:0000313" key="1">
    <source>
        <dbReference type="EMBL" id="MDT0630776.1"/>
    </source>
</evidence>
<comment type="caution">
    <text evidence="1">The sequence shown here is derived from an EMBL/GenBank/DDBJ whole genome shotgun (WGS) entry which is preliminary data.</text>
</comment>
<dbReference type="PANTHER" id="PTHR36109:SF2">
    <property type="entry name" value="MEMBRANE PROTEIN"/>
    <property type="match status" value="1"/>
</dbReference>
<protein>
    <recommendedName>
        <fullName evidence="3">Heat induced stress protein YflT</fullName>
    </recommendedName>
</protein>
<sequence length="182" mass="18613">MAYSDDRPLVTGTFRDSKSADQAYDHFRQRGYTDDDIHVIMSEDTKERYYDRNPDEVKIEQGSKAMEGAGAGAAIGGTTGGIIGAIAGVGGAVILPGIGAVAGPLAGALAGAGAGGAAGSLVGALVGAGIPEDQAKVYENDVNEGGIVLGVHPRDKDDYNYVTERYNEYGANNVYGGRNAAG</sequence>